<evidence type="ECO:0000256" key="1">
    <source>
        <dbReference type="SAM" id="MobiDB-lite"/>
    </source>
</evidence>
<dbReference type="AlphaFoldDB" id="A0A1Q5TNI3"/>
<feature type="region of interest" description="Disordered" evidence="1">
    <location>
        <begin position="87"/>
        <end position="122"/>
    </location>
</feature>
<sequence>MRVFISWKCPTVSGGKVEYGRNPKILFYSVSEKKPQGKPHYHSGHHYHTSDGLVGVDPSRKSVRPASLDGKNRYSLARLAVRPVSGAGLGEPENLAKDSTAAGIPRNIDTSDGSQPAVYPVV</sequence>
<evidence type="ECO:0000313" key="3">
    <source>
        <dbReference type="Proteomes" id="UP000186277"/>
    </source>
</evidence>
<comment type="caution">
    <text evidence="2">The sequence shown here is derived from an EMBL/GenBank/DDBJ whole genome shotgun (WGS) entry which is preliminary data.</text>
</comment>
<keyword evidence="3" id="KW-1185">Reference proteome</keyword>
<reference evidence="2 3" key="1">
    <citation type="submission" date="2016-09" db="EMBL/GenBank/DDBJ databases">
        <title>Xenorhabdus thuongxuanensis sp. nov. and Xenorhabdus eapokensis sp. nov., isolated from Steinernema species.</title>
        <authorList>
            <person name="Kaempfer P."/>
            <person name="Tobias N.J."/>
            <person name="Phan Ke L."/>
            <person name="Bode H.B."/>
            <person name="Glaeser S.P."/>
        </authorList>
    </citation>
    <scope>NUCLEOTIDE SEQUENCE [LARGE SCALE GENOMIC DNA]</scope>
    <source>
        <strain evidence="2 3">30TX1</strain>
    </source>
</reference>
<feature type="region of interest" description="Disordered" evidence="1">
    <location>
        <begin position="36"/>
        <end position="67"/>
    </location>
</feature>
<name>A0A1Q5TNI3_9GAMM</name>
<proteinExistence type="predicted"/>
<feature type="compositionally biased region" description="Basic residues" evidence="1">
    <location>
        <begin position="36"/>
        <end position="47"/>
    </location>
</feature>
<dbReference type="EMBL" id="MKGR01000038">
    <property type="protein sequence ID" value="OKP01790.1"/>
    <property type="molecule type" value="Genomic_DNA"/>
</dbReference>
<gene>
    <name evidence="2" type="ORF">Xentx_03342</name>
</gene>
<dbReference type="Proteomes" id="UP000186277">
    <property type="component" value="Unassembled WGS sequence"/>
</dbReference>
<protein>
    <submittedName>
        <fullName evidence="2">Uncharacterized protein</fullName>
    </submittedName>
</protein>
<evidence type="ECO:0000313" key="2">
    <source>
        <dbReference type="EMBL" id="OKP01790.1"/>
    </source>
</evidence>
<accession>A0A1Q5TNI3</accession>
<organism evidence="2 3">
    <name type="scientific">Xenorhabdus thuongxuanensis</name>
    <dbReference type="NCBI Taxonomy" id="1873484"/>
    <lineage>
        <taxon>Bacteria</taxon>
        <taxon>Pseudomonadati</taxon>
        <taxon>Pseudomonadota</taxon>
        <taxon>Gammaproteobacteria</taxon>
        <taxon>Enterobacterales</taxon>
        <taxon>Morganellaceae</taxon>
        <taxon>Xenorhabdus</taxon>
    </lineage>
</organism>